<organism evidence="2">
    <name type="scientific">Clostridioides difficile</name>
    <name type="common">Peptoclostridium difficile</name>
    <dbReference type="NCBI Taxonomy" id="1496"/>
    <lineage>
        <taxon>Bacteria</taxon>
        <taxon>Bacillati</taxon>
        <taxon>Bacillota</taxon>
        <taxon>Clostridia</taxon>
        <taxon>Peptostreptococcales</taxon>
        <taxon>Peptostreptococcaceae</taxon>
        <taxon>Clostridioides</taxon>
    </lineage>
</organism>
<dbReference type="InterPro" id="IPR027417">
    <property type="entry name" value="P-loop_NTPase"/>
</dbReference>
<geneLocation type="plasmid" evidence="2">
    <name>pHSJD-312</name>
</geneLocation>
<evidence type="ECO:0000259" key="1">
    <source>
        <dbReference type="Pfam" id="PF19044"/>
    </source>
</evidence>
<dbReference type="Pfam" id="PF19044">
    <property type="entry name" value="P-loop_TraG"/>
    <property type="match status" value="1"/>
</dbReference>
<proteinExistence type="predicted"/>
<feature type="domain" description="TraG P-loop" evidence="1">
    <location>
        <begin position="514"/>
        <end position="843"/>
    </location>
</feature>
<dbReference type="InterPro" id="IPR043964">
    <property type="entry name" value="P-loop_TraG"/>
</dbReference>
<dbReference type="AlphaFoldDB" id="A0A386JC25"/>
<sequence>MDFKQKTTTYDLIDQKTVKKMKQDKKIKLMDEIIGIQEVLNNTIIKSKYGYSVILKISTTDVALLSEDDIKQFENVLISYSFGLNFPIKYARSNKKQDFKHYKEFIDKKMDNNESSDFLKKYKEELYNEFSALENGIYSDTKYNYIYIVTPNHPIQERALKELQGKVNYVVRALNDTNFRVSTVKGIDIIEFFHNQFNKGKDFIVEDLIEKGIFSEYVEGLGILRKEHEDYNDADISILSEEDLIKVESTENLTPEEEKKLVKNRKKDKKKKQNKKDEQFLEIGRLTIYDIIKPNIFEEKEDYIKLDRNNYIRMLSIQAFPKNMNISTLNNLCCIENMELLSIVKKLDETTLSKSLKNQYSKIMSNIKLEYKSTGTVDYDKREAAKNIDNLRMLIETNSDKLYHTQNLMKLWSNDLADLENKTSMIIEACEKTGIIVKVLFYDQRDAFLTTLPFNSFNYMQDKRNMTTGGTACLVPSGCTHLNHTEGKYIGRNEQTNSTLILDNFLCQKKHIKESELYSNPNLYICGKPGSGKSTFMKVFMGRGALLGEWNAVFDMENEYEKINKKFGGNYLHIKAGRKIGINPLELSVEEDENGRRTVPIYEKMVEITNLINNFIKQYRNGKGLVGTEITGVQDAIKKVYSDRGIGIEPDSLMENNKKKRLPILSDLKATMEKNKNLDEVSDIMQLITGDGVMAMFDCETSEEISRFKRKKLIVFCLKQLDEFSKFFAMTTILSWLWGLFSDWKYKGIQKNVWIDEGWKFAQHEASLALLEDFSRRGRKYWISLIISTQAIGEFLTKEAGKAIINLCSTKIIFKQDASLAKEITKFFGLPEQARKRIPSFSKGQCILVTEVGNILAQIDLFNFEKEFAET</sequence>
<dbReference type="InterPro" id="IPR051162">
    <property type="entry name" value="T4SS_component"/>
</dbReference>
<keyword evidence="2" id="KW-0614">Plasmid</keyword>
<dbReference type="CDD" id="cd01127">
    <property type="entry name" value="TrwB_TraG_TraD_VirD4"/>
    <property type="match status" value="1"/>
</dbReference>
<dbReference type="EMBL" id="MG973074">
    <property type="protein sequence ID" value="AYD68742.1"/>
    <property type="molecule type" value="Genomic_DNA"/>
</dbReference>
<accession>A0A386JC25</accession>
<gene>
    <name evidence="2" type="ORF">pHSJD-312_00121</name>
</gene>
<name>A0A386JC25_CLODI</name>
<dbReference type="SUPFAM" id="SSF52540">
    <property type="entry name" value="P-loop containing nucleoside triphosphate hydrolases"/>
    <property type="match status" value="1"/>
</dbReference>
<dbReference type="PANTHER" id="PTHR30121:SF6">
    <property type="entry name" value="SLR6007 PROTEIN"/>
    <property type="match status" value="1"/>
</dbReference>
<dbReference type="PANTHER" id="PTHR30121">
    <property type="entry name" value="UNCHARACTERIZED PROTEIN YJGR-RELATED"/>
    <property type="match status" value="1"/>
</dbReference>
<dbReference type="RefSeq" id="WP_021382307.1">
    <property type="nucleotide sequence ID" value="NZ_MG973074.1"/>
</dbReference>
<dbReference type="Gene3D" id="3.40.50.300">
    <property type="entry name" value="P-loop containing nucleotide triphosphate hydrolases"/>
    <property type="match status" value="2"/>
</dbReference>
<evidence type="ECO:0000313" key="2">
    <source>
        <dbReference type="EMBL" id="AYD68742.1"/>
    </source>
</evidence>
<protein>
    <submittedName>
        <fullName evidence="2">Conjugative transfer ATPase TrsE</fullName>
    </submittedName>
</protein>
<reference evidence="2" key="1">
    <citation type="journal article" date="2018" name="Sci. Rep.">
        <title>Novel Clade C-I Clostridium difficile strains escape diagnostic tests, differ in pathogenicity potential and carry toxins on extrachromosomal elements.</title>
        <authorList>
            <person name="Ramirez-Vargas G."/>
            <person name="Lopez-Urena D."/>
            <person name="Badilla A."/>
            <person name="Orozco-Aguilar J."/>
            <person name="Murillo T."/>
            <person name="Rojas P."/>
            <person name="Riedel T."/>
            <person name="Overmann J."/>
            <person name="Gonzalez G."/>
            <person name="Chaves-Olarte E."/>
            <person name="Quesada-Gomez C."/>
            <person name="Rodriguez C."/>
        </authorList>
    </citation>
    <scope>NUCLEOTIDE SEQUENCE</scope>
    <source>
        <strain evidence="2">HSJD-312</strain>
        <plasmid evidence="2">pHSJD-312</plasmid>
    </source>
</reference>